<dbReference type="Proteomes" id="UP000749559">
    <property type="component" value="Unassembled WGS sequence"/>
</dbReference>
<keyword evidence="5" id="KW-0862">Zinc</keyword>
<dbReference type="GO" id="GO:0008270">
    <property type="term" value="F:zinc ion binding"/>
    <property type="evidence" value="ECO:0007669"/>
    <property type="project" value="UniProtKB-KW"/>
</dbReference>
<dbReference type="InterPro" id="IPR013087">
    <property type="entry name" value="Znf_C2H2_type"/>
</dbReference>
<evidence type="ECO:0000256" key="6">
    <source>
        <dbReference type="ARBA" id="ARBA00023242"/>
    </source>
</evidence>
<reference evidence="9" key="1">
    <citation type="submission" date="2022-03" db="EMBL/GenBank/DDBJ databases">
        <authorList>
            <person name="Martin C."/>
        </authorList>
    </citation>
    <scope>NUCLEOTIDE SEQUENCE</scope>
</reference>
<dbReference type="InterPro" id="IPR036236">
    <property type="entry name" value="Znf_C2H2_sf"/>
</dbReference>
<gene>
    <name evidence="9" type="ORF">OFUS_LOCUS3787</name>
</gene>
<dbReference type="SUPFAM" id="SSF57667">
    <property type="entry name" value="beta-beta-alpha zinc fingers"/>
    <property type="match status" value="1"/>
</dbReference>
<feature type="domain" description="C2H2-type" evidence="8">
    <location>
        <begin position="23"/>
        <end position="48"/>
    </location>
</feature>
<dbReference type="AlphaFoldDB" id="A0A8S4N5N0"/>
<comment type="caution">
    <text evidence="9">The sequence shown here is derived from an EMBL/GenBank/DDBJ whole genome shotgun (WGS) entry which is preliminary data.</text>
</comment>
<evidence type="ECO:0000256" key="7">
    <source>
        <dbReference type="PROSITE-ProRule" id="PRU00042"/>
    </source>
</evidence>
<evidence type="ECO:0000256" key="3">
    <source>
        <dbReference type="ARBA" id="ARBA00022737"/>
    </source>
</evidence>
<dbReference type="Gene3D" id="3.30.160.60">
    <property type="entry name" value="Classic Zinc Finger"/>
    <property type="match status" value="1"/>
</dbReference>
<evidence type="ECO:0000313" key="9">
    <source>
        <dbReference type="EMBL" id="CAH1776631.1"/>
    </source>
</evidence>
<comment type="subcellular location">
    <subcellularLocation>
        <location evidence="1">Nucleus</location>
    </subcellularLocation>
</comment>
<proteinExistence type="predicted"/>
<evidence type="ECO:0000256" key="2">
    <source>
        <dbReference type="ARBA" id="ARBA00022723"/>
    </source>
</evidence>
<organism evidence="9 10">
    <name type="scientific">Owenia fusiformis</name>
    <name type="common">Polychaete worm</name>
    <dbReference type="NCBI Taxonomy" id="6347"/>
    <lineage>
        <taxon>Eukaryota</taxon>
        <taxon>Metazoa</taxon>
        <taxon>Spiralia</taxon>
        <taxon>Lophotrochozoa</taxon>
        <taxon>Annelida</taxon>
        <taxon>Polychaeta</taxon>
        <taxon>Sedentaria</taxon>
        <taxon>Canalipalpata</taxon>
        <taxon>Sabellida</taxon>
        <taxon>Oweniida</taxon>
        <taxon>Oweniidae</taxon>
        <taxon>Owenia</taxon>
    </lineage>
</organism>
<protein>
    <recommendedName>
        <fullName evidence="8">C2H2-type domain-containing protein</fullName>
    </recommendedName>
</protein>
<dbReference type="OrthoDB" id="8922241at2759"/>
<dbReference type="SMART" id="SM00355">
    <property type="entry name" value="ZnF_C2H2"/>
    <property type="match status" value="3"/>
</dbReference>
<dbReference type="Pfam" id="PF00096">
    <property type="entry name" value="zf-C2H2"/>
    <property type="match status" value="1"/>
</dbReference>
<evidence type="ECO:0000256" key="4">
    <source>
        <dbReference type="ARBA" id="ARBA00022771"/>
    </source>
</evidence>
<name>A0A8S4N5N0_OWEFU</name>
<dbReference type="GO" id="GO:0005634">
    <property type="term" value="C:nucleus"/>
    <property type="evidence" value="ECO:0007669"/>
    <property type="project" value="UniProtKB-SubCell"/>
</dbReference>
<keyword evidence="2" id="KW-0479">Metal-binding</keyword>
<evidence type="ECO:0000313" key="10">
    <source>
        <dbReference type="Proteomes" id="UP000749559"/>
    </source>
</evidence>
<evidence type="ECO:0000256" key="5">
    <source>
        <dbReference type="ARBA" id="ARBA00022833"/>
    </source>
</evidence>
<dbReference type="PANTHER" id="PTHR24406">
    <property type="entry name" value="TRANSCRIPTIONAL REPRESSOR CTCFL-RELATED"/>
    <property type="match status" value="1"/>
</dbReference>
<accession>A0A8S4N5N0</accession>
<evidence type="ECO:0000256" key="1">
    <source>
        <dbReference type="ARBA" id="ARBA00004123"/>
    </source>
</evidence>
<keyword evidence="3" id="KW-0677">Repeat</keyword>
<dbReference type="PROSITE" id="PS00028">
    <property type="entry name" value="ZINC_FINGER_C2H2_1"/>
    <property type="match status" value="1"/>
</dbReference>
<keyword evidence="4 7" id="KW-0863">Zinc-finger</keyword>
<keyword evidence="10" id="KW-1185">Reference proteome</keyword>
<keyword evidence="6" id="KW-0539">Nucleus</keyword>
<dbReference type="EMBL" id="CAIIXF020000002">
    <property type="protein sequence ID" value="CAH1776631.1"/>
    <property type="molecule type" value="Genomic_DNA"/>
</dbReference>
<evidence type="ECO:0000259" key="8">
    <source>
        <dbReference type="PROSITE" id="PS50157"/>
    </source>
</evidence>
<sequence length="126" mass="14313">MSHATAQNPVDPKDILIEDPSETDCNVCGKQCPSKQCLERHMCLVHNGYCDVCNQRIDNEDAEAHGLKHNGLKPVQCDTCFKLFSSRSGFVNHVTKDLMCLLCNKTFTVTSRAKHLRLHNMRLHYI</sequence>
<dbReference type="InterPro" id="IPR050888">
    <property type="entry name" value="ZnF_C2H2-type_TF"/>
</dbReference>
<dbReference type="PROSITE" id="PS50157">
    <property type="entry name" value="ZINC_FINGER_C2H2_2"/>
    <property type="match status" value="1"/>
</dbReference>